<proteinExistence type="predicted"/>
<evidence type="ECO:0000313" key="2">
    <source>
        <dbReference type="EMBL" id="KAK8085586.1"/>
    </source>
</evidence>
<evidence type="ECO:0000256" key="1">
    <source>
        <dbReference type="SAM" id="MobiDB-lite"/>
    </source>
</evidence>
<dbReference type="Proteomes" id="UP001433268">
    <property type="component" value="Unassembled WGS sequence"/>
</dbReference>
<dbReference type="RefSeq" id="XP_066670095.1">
    <property type="nucleotide sequence ID" value="XM_066811172.1"/>
</dbReference>
<evidence type="ECO:0000313" key="3">
    <source>
        <dbReference type="Proteomes" id="UP001433268"/>
    </source>
</evidence>
<reference evidence="2 3" key="1">
    <citation type="submission" date="2023-01" db="EMBL/GenBank/DDBJ databases">
        <title>Analysis of 21 Apiospora genomes using comparative genomics revels a genus with tremendous synthesis potential of carbohydrate active enzymes and secondary metabolites.</title>
        <authorList>
            <person name="Sorensen T."/>
        </authorList>
    </citation>
    <scope>NUCLEOTIDE SEQUENCE [LARGE SCALE GENOMIC DNA]</scope>
    <source>
        <strain evidence="2 3">CBS 114990</strain>
    </source>
</reference>
<protein>
    <submittedName>
        <fullName evidence="2">Uncharacterized protein</fullName>
    </submittedName>
</protein>
<feature type="region of interest" description="Disordered" evidence="1">
    <location>
        <begin position="1"/>
        <end position="23"/>
    </location>
</feature>
<name>A0ABR1WPX4_9PEZI</name>
<dbReference type="EMBL" id="JAQQWN010000005">
    <property type="protein sequence ID" value="KAK8085586.1"/>
    <property type="molecule type" value="Genomic_DNA"/>
</dbReference>
<organism evidence="2 3">
    <name type="scientific">Apiospora hydei</name>
    <dbReference type="NCBI Taxonomy" id="1337664"/>
    <lineage>
        <taxon>Eukaryota</taxon>
        <taxon>Fungi</taxon>
        <taxon>Dikarya</taxon>
        <taxon>Ascomycota</taxon>
        <taxon>Pezizomycotina</taxon>
        <taxon>Sordariomycetes</taxon>
        <taxon>Xylariomycetidae</taxon>
        <taxon>Amphisphaeriales</taxon>
        <taxon>Apiosporaceae</taxon>
        <taxon>Apiospora</taxon>
    </lineage>
</organism>
<sequence>MWLSANNHTSVFGPRSAEDGSELQNVDDSASKWRCRYNIPVLASDSHLTAYQSFHCLRSGKQIPMADTLSPFPTQKHLACIHHSTWKILKSPYAMKIIRIVATKCFVLKRGIVPQESSREHLNPYDIPITRPLGVAKEQTRTKSLPKMRSSCFAVRPSENSNIQST</sequence>
<dbReference type="GeneID" id="92044232"/>
<accession>A0ABR1WPX4</accession>
<feature type="compositionally biased region" description="Polar residues" evidence="1">
    <location>
        <begin position="1"/>
        <end position="10"/>
    </location>
</feature>
<gene>
    <name evidence="2" type="ORF">PG997_006857</name>
</gene>
<keyword evidence="3" id="KW-1185">Reference proteome</keyword>
<comment type="caution">
    <text evidence="2">The sequence shown here is derived from an EMBL/GenBank/DDBJ whole genome shotgun (WGS) entry which is preliminary data.</text>
</comment>